<dbReference type="RefSeq" id="WP_129479380.1">
    <property type="nucleotide sequence ID" value="NZ_SDWS01000014.1"/>
</dbReference>
<feature type="domain" description="RNA polymerase sigma-70 region 2" evidence="4">
    <location>
        <begin position="34"/>
        <end position="97"/>
    </location>
</feature>
<dbReference type="OrthoDB" id="9784272at2"/>
<evidence type="ECO:0000256" key="3">
    <source>
        <dbReference type="ARBA" id="ARBA00023163"/>
    </source>
</evidence>
<keyword evidence="3" id="KW-0804">Transcription</keyword>
<keyword evidence="2" id="KW-0731">Sigma factor</keyword>
<dbReference type="PANTHER" id="PTHR43133">
    <property type="entry name" value="RNA POLYMERASE ECF-TYPE SIGMA FACTO"/>
    <property type="match status" value="1"/>
</dbReference>
<evidence type="ECO:0000256" key="2">
    <source>
        <dbReference type="ARBA" id="ARBA00023082"/>
    </source>
</evidence>
<keyword evidence="1" id="KW-0805">Transcription regulation</keyword>
<dbReference type="AlphaFoldDB" id="A0A4Q2RJD9"/>
<dbReference type="Pfam" id="PF04542">
    <property type="entry name" value="Sigma70_r2"/>
    <property type="match status" value="1"/>
</dbReference>
<evidence type="ECO:0000259" key="4">
    <source>
        <dbReference type="Pfam" id="PF04542"/>
    </source>
</evidence>
<dbReference type="Proteomes" id="UP000291838">
    <property type="component" value="Unassembled WGS sequence"/>
</dbReference>
<dbReference type="GO" id="GO:0016987">
    <property type="term" value="F:sigma factor activity"/>
    <property type="evidence" value="ECO:0007669"/>
    <property type="project" value="UniProtKB-KW"/>
</dbReference>
<dbReference type="PANTHER" id="PTHR43133:SF66">
    <property type="entry name" value="ECF RNA POLYMERASE SIGMA FACTOR SIGK"/>
    <property type="match status" value="1"/>
</dbReference>
<keyword evidence="6" id="KW-1185">Reference proteome</keyword>
<reference evidence="5 6" key="1">
    <citation type="submission" date="2019-01" db="EMBL/GenBank/DDBJ databases">
        <title>Novel species of Nocardioides.</title>
        <authorList>
            <person name="Liu Q."/>
            <person name="Xin Y.-H."/>
        </authorList>
    </citation>
    <scope>NUCLEOTIDE SEQUENCE [LARGE SCALE GENOMIC DNA]</scope>
    <source>
        <strain evidence="5 6">HLT3-15</strain>
    </source>
</reference>
<dbReference type="EMBL" id="SDWS01000014">
    <property type="protein sequence ID" value="RYB88448.1"/>
    <property type="molecule type" value="Genomic_DNA"/>
</dbReference>
<organism evidence="5 6">
    <name type="scientific">Nocardioides glacieisoli</name>
    <dbReference type="NCBI Taxonomy" id="1168730"/>
    <lineage>
        <taxon>Bacteria</taxon>
        <taxon>Bacillati</taxon>
        <taxon>Actinomycetota</taxon>
        <taxon>Actinomycetes</taxon>
        <taxon>Propionibacteriales</taxon>
        <taxon>Nocardioidaceae</taxon>
        <taxon>Nocardioides</taxon>
    </lineage>
</organism>
<name>A0A4Q2RJD9_9ACTN</name>
<gene>
    <name evidence="5" type="ORF">EUA06_20830</name>
</gene>
<dbReference type="InterPro" id="IPR039425">
    <property type="entry name" value="RNA_pol_sigma-70-like"/>
</dbReference>
<dbReference type="SUPFAM" id="SSF88946">
    <property type="entry name" value="Sigma2 domain of RNA polymerase sigma factors"/>
    <property type="match status" value="1"/>
</dbReference>
<proteinExistence type="predicted"/>
<comment type="caution">
    <text evidence="5">The sequence shown here is derived from an EMBL/GenBank/DDBJ whole genome shotgun (WGS) entry which is preliminary data.</text>
</comment>
<dbReference type="InterPro" id="IPR013325">
    <property type="entry name" value="RNA_pol_sigma_r2"/>
</dbReference>
<dbReference type="GO" id="GO:0006352">
    <property type="term" value="P:DNA-templated transcription initiation"/>
    <property type="evidence" value="ECO:0007669"/>
    <property type="project" value="InterPro"/>
</dbReference>
<sequence length="170" mass="17694">MAGRSSTRADARRGLEELLLLSGRGDAEAFAGVYDELAPQVYGLAMRLLGDAAAAEAVTVEAFLEAWRRAPSYDPTTSSAAAWVLVLSHRLAVRTARGSGPAGRDAATGPRPDSPLLAAGLSPCQAHAVELAYFDGLDHLQVAALLDCAEPVPALVTDGLELLASADSRR</sequence>
<dbReference type="Gene3D" id="1.10.1740.10">
    <property type="match status" value="1"/>
</dbReference>
<dbReference type="InterPro" id="IPR007627">
    <property type="entry name" value="RNA_pol_sigma70_r2"/>
</dbReference>
<evidence type="ECO:0000313" key="6">
    <source>
        <dbReference type="Proteomes" id="UP000291838"/>
    </source>
</evidence>
<evidence type="ECO:0000256" key="1">
    <source>
        <dbReference type="ARBA" id="ARBA00023015"/>
    </source>
</evidence>
<protein>
    <submittedName>
        <fullName evidence="5">RNA polymerase subunit sigma</fullName>
    </submittedName>
</protein>
<evidence type="ECO:0000313" key="5">
    <source>
        <dbReference type="EMBL" id="RYB88448.1"/>
    </source>
</evidence>
<accession>A0A4Q2RJD9</accession>